<evidence type="ECO:0000256" key="1">
    <source>
        <dbReference type="SAM" id="MobiDB-lite"/>
    </source>
</evidence>
<evidence type="ECO:0000313" key="3">
    <source>
        <dbReference type="Proteomes" id="UP000757232"/>
    </source>
</evidence>
<organism evidence="2 3">
    <name type="scientific">Sanghuangporus baumii</name>
    <name type="common">Phellinus baumii</name>
    <dbReference type="NCBI Taxonomy" id="108892"/>
    <lineage>
        <taxon>Eukaryota</taxon>
        <taxon>Fungi</taxon>
        <taxon>Dikarya</taxon>
        <taxon>Basidiomycota</taxon>
        <taxon>Agaricomycotina</taxon>
        <taxon>Agaricomycetes</taxon>
        <taxon>Hymenochaetales</taxon>
        <taxon>Hymenochaetaceae</taxon>
        <taxon>Sanghuangporus</taxon>
    </lineage>
</organism>
<accession>A0A9Q5N6H2</accession>
<dbReference type="AlphaFoldDB" id="A0A9Q5N6H2"/>
<dbReference type="EMBL" id="LNZH02000163">
    <property type="protein sequence ID" value="OCB89160.1"/>
    <property type="molecule type" value="Genomic_DNA"/>
</dbReference>
<reference evidence="2" key="1">
    <citation type="submission" date="2016-06" db="EMBL/GenBank/DDBJ databases">
        <title>Draft Genome sequence of the fungus Inonotus baumii.</title>
        <authorList>
            <person name="Zhu H."/>
            <person name="Lin W."/>
        </authorList>
    </citation>
    <scope>NUCLEOTIDE SEQUENCE</scope>
    <source>
        <strain evidence="2">821</strain>
    </source>
</reference>
<protein>
    <submittedName>
        <fullName evidence="2">Uncharacterized protein</fullName>
    </submittedName>
</protein>
<evidence type="ECO:0000313" key="2">
    <source>
        <dbReference type="EMBL" id="OCB89160.1"/>
    </source>
</evidence>
<dbReference type="OrthoDB" id="3265918at2759"/>
<sequence>MKPLKLNRLPKAGRLRAVRYKRTTPGNFTRLIAPAIERGRFSPEVVDPSHPWAKTPSYRYSRKLPIFFKSDVLVVHAYPKALLSPPPAPRPDVKEFTSRPTIYDKDGKVKGGSKTINMSLMHVIGKKNVHKFSAVRTRIKRRIKAAVNLIVTRDADVRTVKGKQVVVSNETDDDWTYVFRPSLEVYRMPFPTLISYIREALEFVNASSRRLNIIWELSEVTATRQRRRESRLSQPEPNKALTDAASQREASNKRGWANSIANFGALLLPFLKEHKAKVIDPLLHEEDPLPSRKELDKKPGSVDLMFSRKPILKIPYDKTKQDRKI</sequence>
<dbReference type="Proteomes" id="UP000757232">
    <property type="component" value="Unassembled WGS sequence"/>
</dbReference>
<comment type="caution">
    <text evidence="2">The sequence shown here is derived from an EMBL/GenBank/DDBJ whole genome shotgun (WGS) entry which is preliminary data.</text>
</comment>
<proteinExistence type="predicted"/>
<feature type="region of interest" description="Disordered" evidence="1">
    <location>
        <begin position="225"/>
        <end position="250"/>
    </location>
</feature>
<name>A0A9Q5N6H2_SANBA</name>
<keyword evidence="3" id="KW-1185">Reference proteome</keyword>
<gene>
    <name evidence="2" type="ORF">A7U60_g3643</name>
</gene>